<dbReference type="AlphaFoldDB" id="X1FYV5"/>
<evidence type="ECO:0000259" key="1">
    <source>
        <dbReference type="Pfam" id="PF13546"/>
    </source>
</evidence>
<feature type="domain" description="Transposase IS701-like DDE" evidence="1">
    <location>
        <begin position="1"/>
        <end position="101"/>
    </location>
</feature>
<name>X1FYV5_9ZZZZ</name>
<gene>
    <name evidence="2" type="ORF">S03H2_20522</name>
</gene>
<sequence length="179" mass="19720">ALAEIDHMIAAGVRFGCVLADAGYGLSAPFRQGLTARSLAWAVGIPRHLKVYPVGVRLIWPIAGRGRPRQRHVPNILSMAAEDMLADARWQNISWRTGTKGKLKARFAAVRVRTADGPPQRIRDKGQQHLPGDEAWLIGEHRPSGEKKYYLANLPAKTGLRSSPPSSRLDGFVSRRISN</sequence>
<proteinExistence type="predicted"/>
<protein>
    <recommendedName>
        <fullName evidence="1">Transposase IS701-like DDE domain-containing protein</fullName>
    </recommendedName>
</protein>
<dbReference type="Pfam" id="PF13546">
    <property type="entry name" value="DDE_5"/>
    <property type="match status" value="1"/>
</dbReference>
<dbReference type="PANTHER" id="PTHR33627:SF1">
    <property type="entry name" value="TRANSPOSASE"/>
    <property type="match status" value="1"/>
</dbReference>
<reference evidence="2" key="1">
    <citation type="journal article" date="2014" name="Front. Microbiol.">
        <title>High frequency of phylogenetically diverse reductive dehalogenase-homologous genes in deep subseafloor sedimentary metagenomes.</title>
        <authorList>
            <person name="Kawai M."/>
            <person name="Futagami T."/>
            <person name="Toyoda A."/>
            <person name="Takaki Y."/>
            <person name="Nishi S."/>
            <person name="Hori S."/>
            <person name="Arai W."/>
            <person name="Tsubouchi T."/>
            <person name="Morono Y."/>
            <person name="Uchiyama I."/>
            <person name="Ito T."/>
            <person name="Fujiyama A."/>
            <person name="Inagaki F."/>
            <person name="Takami H."/>
        </authorList>
    </citation>
    <scope>NUCLEOTIDE SEQUENCE</scope>
    <source>
        <strain evidence="2">Expedition CK06-06</strain>
    </source>
</reference>
<dbReference type="EMBL" id="BARU01010822">
    <property type="protein sequence ID" value="GAH37740.1"/>
    <property type="molecule type" value="Genomic_DNA"/>
</dbReference>
<comment type="caution">
    <text evidence="2">The sequence shown here is derived from an EMBL/GenBank/DDBJ whole genome shotgun (WGS) entry which is preliminary data.</text>
</comment>
<dbReference type="InterPro" id="IPR039365">
    <property type="entry name" value="IS701-like"/>
</dbReference>
<organism evidence="2">
    <name type="scientific">marine sediment metagenome</name>
    <dbReference type="NCBI Taxonomy" id="412755"/>
    <lineage>
        <taxon>unclassified sequences</taxon>
        <taxon>metagenomes</taxon>
        <taxon>ecological metagenomes</taxon>
    </lineage>
</organism>
<evidence type="ECO:0000313" key="2">
    <source>
        <dbReference type="EMBL" id="GAH37740.1"/>
    </source>
</evidence>
<dbReference type="InterPro" id="IPR038721">
    <property type="entry name" value="IS701-like_DDE_dom"/>
</dbReference>
<dbReference type="PANTHER" id="PTHR33627">
    <property type="entry name" value="TRANSPOSASE"/>
    <property type="match status" value="1"/>
</dbReference>
<accession>X1FYV5</accession>
<feature type="non-terminal residue" evidence="2">
    <location>
        <position position="1"/>
    </location>
</feature>